<dbReference type="Proteomes" id="UP001153620">
    <property type="component" value="Chromosome 3"/>
</dbReference>
<protein>
    <recommendedName>
        <fullName evidence="4">Nuclear protein MDM1</fullName>
    </recommendedName>
</protein>
<evidence type="ECO:0000256" key="8">
    <source>
        <dbReference type="ARBA" id="ARBA00023242"/>
    </source>
</evidence>
<proteinExistence type="inferred from homology"/>
<keyword evidence="12" id="KW-1185">Reference proteome</keyword>
<sequence length="865" mass="96379">MIGTFFNLCRACPSSMPLDKLHSEYKSTYRWHDFSAGPEVVRKPPMPNQFASSKDHFFSKSTEDEKHSEVIKAPINEPPLPRRKKCPELAYRHHEFIVDHDADRTDSSNITRARSGDRNGTPTRRSKSEGPPLANGRCVMENNVEARQTMEKAGESSGIFRKTISKLSTEYRLQFVWPTVRKVKGVANNDAHVLDPPKKSQSMGAIKSAQANTLAGIHKKRTTNEKEATDHELEPLVCDTVDAATTHEKKDIQNEYRKNFKSAFHSEKEKYGFEHETLNKVDNKVVVNGSTYDPSWYKEVIELRKKAGEYRNRGWCGETSRELYKKQQDLWKEVSRRSSLSALSLASSIKQPITKEDKDRENKIKSSPTKPSRRIPGSARLIDNRTATDGNLFGRFRRDNIRHHLERTTGSADVEEGALIPSPTREKLMPTLPRSKTGSPSRGSPQKTFSSSRHGSPLKGSPQKSPKKISKVGRSQSVGPTVSEGSPKKQPKPMSASITASTASSSAKAHNKKTPVSTPTAGADHHARQTASLSSTNKKHSRSKSSTLPSARQKPSTLNIHHSVNNNTLNSSSPTQQSSTKKTLNQNTNKTIATSNKTDKNKDSNTQTNKNTGDSKKIQPNKTIENKNIQNKQIKLNMRPTSFNGQLLTDNSMHGQRYNKKKALEIDENAVDGAPQIFQPESIEQIVKSPPEPTRVKSPEQIVIMRSPDPVFWTVPLDTGKTFTVTQNVRSEGDANIVRPHSELKVTTPSEAPNKLLPQEHPQSAPPELWEEDKPDFNRSPKTGQSDDKATKIGEELLKPSQEKTQYDRPVPGSTLRCLDDPGINSPPSGTASRSVVNPATIEVVDKARDRFDRFWGGSNTDDQK</sequence>
<keyword evidence="5" id="KW-0963">Cytoplasm</keyword>
<accession>A0A9N9WXT8</accession>
<feature type="compositionally biased region" description="Low complexity" evidence="10">
    <location>
        <begin position="565"/>
        <end position="591"/>
    </location>
</feature>
<comment type="function">
    <text evidence="9">Microtubule-binding protein that negatively regulates centriole duplication. Binds to and stabilizes microtubules.</text>
</comment>
<evidence type="ECO:0000256" key="7">
    <source>
        <dbReference type="ARBA" id="ARBA00023212"/>
    </source>
</evidence>
<feature type="compositionally biased region" description="Basic and acidic residues" evidence="10">
    <location>
        <begin position="775"/>
        <end position="807"/>
    </location>
</feature>
<feature type="compositionally biased region" description="Polar residues" evidence="10">
    <location>
        <begin position="434"/>
        <end position="454"/>
    </location>
</feature>
<dbReference type="InterPro" id="IPR029136">
    <property type="entry name" value="MDM1"/>
</dbReference>
<feature type="compositionally biased region" description="Polar residues" evidence="10">
    <location>
        <begin position="826"/>
        <end position="838"/>
    </location>
</feature>
<name>A0A9N9WXT8_9DIPT</name>
<feature type="region of interest" description="Disordered" evidence="10">
    <location>
        <begin position="407"/>
        <end position="625"/>
    </location>
</feature>
<dbReference type="GO" id="GO:0005874">
    <property type="term" value="C:microtubule"/>
    <property type="evidence" value="ECO:0007669"/>
    <property type="project" value="UniProtKB-KW"/>
</dbReference>
<reference evidence="11" key="1">
    <citation type="submission" date="2022-01" db="EMBL/GenBank/DDBJ databases">
        <authorList>
            <person name="King R."/>
        </authorList>
    </citation>
    <scope>NUCLEOTIDE SEQUENCE</scope>
</reference>
<dbReference type="AlphaFoldDB" id="A0A9N9WXT8"/>
<evidence type="ECO:0000313" key="12">
    <source>
        <dbReference type="Proteomes" id="UP001153620"/>
    </source>
</evidence>
<feature type="region of interest" description="Disordered" evidence="10">
    <location>
        <begin position="100"/>
        <end position="137"/>
    </location>
</feature>
<feature type="region of interest" description="Disordered" evidence="10">
    <location>
        <begin position="734"/>
        <end position="838"/>
    </location>
</feature>
<dbReference type="GO" id="GO:0005634">
    <property type="term" value="C:nucleus"/>
    <property type="evidence" value="ECO:0007669"/>
    <property type="project" value="UniProtKB-SubCell"/>
</dbReference>
<feature type="compositionally biased region" description="Basic and acidic residues" evidence="10">
    <location>
        <begin position="353"/>
        <end position="364"/>
    </location>
</feature>
<feature type="region of interest" description="Disordered" evidence="10">
    <location>
        <begin position="351"/>
        <end position="378"/>
    </location>
</feature>
<evidence type="ECO:0000256" key="6">
    <source>
        <dbReference type="ARBA" id="ARBA00022701"/>
    </source>
</evidence>
<comment type="similarity">
    <text evidence="3">Belongs to the MDM1 family.</text>
</comment>
<keyword evidence="6" id="KW-0493">Microtubule</keyword>
<reference evidence="11" key="2">
    <citation type="submission" date="2022-10" db="EMBL/GenBank/DDBJ databases">
        <authorList>
            <consortium name="ENA_rothamsted_submissions"/>
            <consortium name="culmorum"/>
            <person name="King R."/>
        </authorList>
    </citation>
    <scope>NUCLEOTIDE SEQUENCE</scope>
</reference>
<evidence type="ECO:0000256" key="2">
    <source>
        <dbReference type="ARBA" id="ARBA00004123"/>
    </source>
</evidence>
<evidence type="ECO:0000256" key="4">
    <source>
        <dbReference type="ARBA" id="ARBA00013508"/>
    </source>
</evidence>
<comment type="subcellular location">
    <subcellularLocation>
        <location evidence="1">Cytoplasm</location>
        <location evidence="1">Cytoskeleton</location>
        <location evidence="1">Microtubule organizing center</location>
        <location evidence="1">Centrosome</location>
        <location evidence="1">Centriole</location>
    </subcellularLocation>
    <subcellularLocation>
        <location evidence="2">Nucleus</location>
    </subcellularLocation>
</comment>
<evidence type="ECO:0000313" key="11">
    <source>
        <dbReference type="EMBL" id="CAG9808093.1"/>
    </source>
</evidence>
<dbReference type="PANTHER" id="PTHR32078">
    <property type="entry name" value="NUCLEAR PROTEIN MDM1"/>
    <property type="match status" value="1"/>
</dbReference>
<dbReference type="GO" id="GO:0008017">
    <property type="term" value="F:microtubule binding"/>
    <property type="evidence" value="ECO:0007669"/>
    <property type="project" value="InterPro"/>
</dbReference>
<dbReference type="OrthoDB" id="9999940at2759"/>
<dbReference type="GO" id="GO:0046600">
    <property type="term" value="P:negative regulation of centriole replication"/>
    <property type="evidence" value="ECO:0007669"/>
    <property type="project" value="InterPro"/>
</dbReference>
<feature type="compositionally biased region" description="Polar residues" evidence="10">
    <location>
        <begin position="107"/>
        <end position="123"/>
    </location>
</feature>
<feature type="compositionally biased region" description="Low complexity" evidence="10">
    <location>
        <begin position="495"/>
        <end position="508"/>
    </location>
</feature>
<evidence type="ECO:0000256" key="1">
    <source>
        <dbReference type="ARBA" id="ARBA00004114"/>
    </source>
</evidence>
<dbReference type="EMBL" id="OU895879">
    <property type="protein sequence ID" value="CAG9808093.1"/>
    <property type="molecule type" value="Genomic_DNA"/>
</dbReference>
<evidence type="ECO:0000256" key="5">
    <source>
        <dbReference type="ARBA" id="ARBA00022490"/>
    </source>
</evidence>
<feature type="compositionally biased region" description="Polar residues" evidence="10">
    <location>
        <begin position="473"/>
        <end position="484"/>
    </location>
</feature>
<dbReference type="PANTHER" id="PTHR32078:SF1">
    <property type="entry name" value="NUCLEAR PROTEIN MDM1"/>
    <property type="match status" value="1"/>
</dbReference>
<keyword evidence="8" id="KW-0539">Nucleus</keyword>
<evidence type="ECO:0000256" key="3">
    <source>
        <dbReference type="ARBA" id="ARBA00010494"/>
    </source>
</evidence>
<evidence type="ECO:0000256" key="9">
    <source>
        <dbReference type="ARBA" id="ARBA00045771"/>
    </source>
</evidence>
<evidence type="ECO:0000256" key="10">
    <source>
        <dbReference type="SAM" id="MobiDB-lite"/>
    </source>
</evidence>
<organism evidence="11 12">
    <name type="scientific">Chironomus riparius</name>
    <dbReference type="NCBI Taxonomy" id="315576"/>
    <lineage>
        <taxon>Eukaryota</taxon>
        <taxon>Metazoa</taxon>
        <taxon>Ecdysozoa</taxon>
        <taxon>Arthropoda</taxon>
        <taxon>Hexapoda</taxon>
        <taxon>Insecta</taxon>
        <taxon>Pterygota</taxon>
        <taxon>Neoptera</taxon>
        <taxon>Endopterygota</taxon>
        <taxon>Diptera</taxon>
        <taxon>Nematocera</taxon>
        <taxon>Chironomoidea</taxon>
        <taxon>Chironomidae</taxon>
        <taxon>Chironominae</taxon>
        <taxon>Chironomus</taxon>
    </lineage>
</organism>
<keyword evidence="7" id="KW-0206">Cytoskeleton</keyword>
<dbReference type="Pfam" id="PF15501">
    <property type="entry name" value="MDM1"/>
    <property type="match status" value="1"/>
</dbReference>
<feature type="compositionally biased region" description="Polar residues" evidence="10">
    <location>
        <begin position="544"/>
        <end position="564"/>
    </location>
</feature>
<gene>
    <name evidence="11" type="ORF">CHIRRI_LOCUS10939</name>
</gene>
<dbReference type="GO" id="GO:0005814">
    <property type="term" value="C:centriole"/>
    <property type="evidence" value="ECO:0007669"/>
    <property type="project" value="UniProtKB-SubCell"/>
</dbReference>